<accession>A0A6H3FCS6</accession>
<evidence type="ECO:0000313" key="2">
    <source>
        <dbReference type="EMBL" id="TBH80707.1"/>
    </source>
</evidence>
<dbReference type="Pfam" id="PF16316">
    <property type="entry name" value="DUF4956"/>
    <property type="match status" value="1"/>
</dbReference>
<dbReference type="EMBL" id="SIXC01000004">
    <property type="protein sequence ID" value="TBH80707.1"/>
    <property type="molecule type" value="Genomic_DNA"/>
</dbReference>
<gene>
    <name evidence="2" type="ORF">EB812_03755</name>
</gene>
<name>A0A6H3FCS6_9BACT</name>
<keyword evidence="1" id="KW-0472">Membrane</keyword>
<evidence type="ECO:0000313" key="3">
    <source>
        <dbReference type="Proteomes" id="UP000292919"/>
    </source>
</evidence>
<sequence>MTEEIRQILLLLSQQESLGLVSLATTLAVALGCGLAIYLLYKYFYRGVVYSENFGVLLLLVSGVTAFIIITIGTNFVLSLGMVGALSIVRFRAPVKDPLDVGFLYWSIAAGLTAGARLYTVAIFGTAVLGLVYILMNYARKEKRVFLLILRYATEVDAAVAALLTPLKGKLKNKSCRNGLTELTLEVRLKNSRTVFLETLAAAPGVETATLVEYNGDYV</sequence>
<dbReference type="InterPro" id="IPR032531">
    <property type="entry name" value="DUF4956"/>
</dbReference>
<protein>
    <submittedName>
        <fullName evidence="2">DUF4956 domain-containing protein</fullName>
    </submittedName>
</protein>
<keyword evidence="3" id="KW-1185">Reference proteome</keyword>
<dbReference type="RefSeq" id="WP_118229301.1">
    <property type="nucleotide sequence ID" value="NZ_DBFBQU010000080.1"/>
</dbReference>
<feature type="transmembrane region" description="Helical" evidence="1">
    <location>
        <begin position="20"/>
        <end position="41"/>
    </location>
</feature>
<comment type="caution">
    <text evidence="2">The sequence shown here is derived from an EMBL/GenBank/DDBJ whole genome shotgun (WGS) entry which is preliminary data.</text>
</comment>
<proteinExistence type="predicted"/>
<keyword evidence="1" id="KW-0812">Transmembrane</keyword>
<feature type="transmembrane region" description="Helical" evidence="1">
    <location>
        <begin position="53"/>
        <end position="83"/>
    </location>
</feature>
<feature type="transmembrane region" description="Helical" evidence="1">
    <location>
        <begin position="103"/>
        <end position="136"/>
    </location>
</feature>
<dbReference type="Proteomes" id="UP000292919">
    <property type="component" value="Unassembled WGS sequence"/>
</dbReference>
<dbReference type="AlphaFoldDB" id="A0A6H3FCS6"/>
<keyword evidence="1" id="KW-1133">Transmembrane helix</keyword>
<reference evidence="2 3" key="1">
    <citation type="submission" date="2018-12" db="EMBL/GenBank/DDBJ databases">
        <title>First genome draft of Desulfovibrio legallis sp. nov.</title>
        <authorList>
            <person name="Ben Dhia O."/>
            <person name="Najjari A."/>
            <person name="Ferjani R."/>
            <person name="Fhoula I."/>
            <person name="Fardeau M.-L."/>
            <person name="Boudabbous A."/>
            <person name="Ouzari H.I."/>
        </authorList>
    </citation>
    <scope>NUCLEOTIDE SEQUENCE [LARGE SCALE GENOMIC DNA]</scope>
    <source>
        <strain evidence="2 3">H1T</strain>
    </source>
</reference>
<evidence type="ECO:0000256" key="1">
    <source>
        <dbReference type="SAM" id="Phobius"/>
    </source>
</evidence>
<organism evidence="2 3">
    <name type="scientific">Desulfovibrio legallii</name>
    <dbReference type="NCBI Taxonomy" id="571438"/>
    <lineage>
        <taxon>Bacteria</taxon>
        <taxon>Pseudomonadati</taxon>
        <taxon>Thermodesulfobacteriota</taxon>
        <taxon>Desulfovibrionia</taxon>
        <taxon>Desulfovibrionales</taxon>
        <taxon>Desulfovibrionaceae</taxon>
        <taxon>Desulfovibrio</taxon>
    </lineage>
</organism>
<dbReference type="PROSITE" id="PS51257">
    <property type="entry name" value="PROKAR_LIPOPROTEIN"/>
    <property type="match status" value="1"/>
</dbReference>